<evidence type="ECO:0000313" key="6">
    <source>
        <dbReference type="EMBL" id="WOJ89519.1"/>
    </source>
</evidence>
<evidence type="ECO:0000256" key="1">
    <source>
        <dbReference type="ARBA" id="ARBA00005417"/>
    </source>
</evidence>
<dbReference type="Pfam" id="PF00005">
    <property type="entry name" value="ABC_tran"/>
    <property type="match status" value="1"/>
</dbReference>
<evidence type="ECO:0000259" key="5">
    <source>
        <dbReference type="PROSITE" id="PS50893"/>
    </source>
</evidence>
<dbReference type="PANTHER" id="PTHR46743:SF2">
    <property type="entry name" value="TEICHOIC ACIDS EXPORT ATP-BINDING PROTEIN TAGH"/>
    <property type="match status" value="1"/>
</dbReference>
<dbReference type="InterPro" id="IPR003439">
    <property type="entry name" value="ABC_transporter-like_ATP-bd"/>
</dbReference>
<gene>
    <name evidence="6" type="ORF">RZS28_17300</name>
</gene>
<keyword evidence="4 6" id="KW-0067">ATP-binding</keyword>
<evidence type="ECO:0000256" key="4">
    <source>
        <dbReference type="ARBA" id="ARBA00022840"/>
    </source>
</evidence>
<comment type="similarity">
    <text evidence="1">Belongs to the ABC transporter superfamily.</text>
</comment>
<evidence type="ECO:0000313" key="7">
    <source>
        <dbReference type="Proteomes" id="UP001626536"/>
    </source>
</evidence>
<dbReference type="InterPro" id="IPR027417">
    <property type="entry name" value="P-loop_NTPase"/>
</dbReference>
<dbReference type="SMART" id="SM00382">
    <property type="entry name" value="AAA"/>
    <property type="match status" value="1"/>
</dbReference>
<reference evidence="6 7" key="1">
    <citation type="submission" date="2023-10" db="EMBL/GenBank/DDBJ databases">
        <title>Novel methanotroph of the genus Methylocapsa from a subarctic wetland.</title>
        <authorList>
            <person name="Belova S.E."/>
            <person name="Oshkin I.Y."/>
            <person name="Miroshnikov K."/>
            <person name="Dedysh S.N."/>
        </authorList>
    </citation>
    <scope>NUCLEOTIDE SEQUENCE [LARGE SCALE GENOMIC DNA]</scope>
    <source>
        <strain evidence="6 7">RX1</strain>
    </source>
</reference>
<feature type="domain" description="ABC transporter" evidence="5">
    <location>
        <begin position="2"/>
        <end position="216"/>
    </location>
</feature>
<evidence type="ECO:0000256" key="3">
    <source>
        <dbReference type="ARBA" id="ARBA00022741"/>
    </source>
</evidence>
<dbReference type="CDD" id="cd03220">
    <property type="entry name" value="ABC_KpsT_Wzt"/>
    <property type="match status" value="1"/>
</dbReference>
<dbReference type="PROSITE" id="PS50893">
    <property type="entry name" value="ABC_TRANSPORTER_2"/>
    <property type="match status" value="1"/>
</dbReference>
<keyword evidence="2" id="KW-0813">Transport</keyword>
<protein>
    <submittedName>
        <fullName evidence="6">ABC transporter ATP-binding protein</fullName>
    </submittedName>
</protein>
<keyword evidence="3" id="KW-0547">Nucleotide-binding</keyword>
<sequence>MIRLAGVTKVYRTENHRKVVLDNVSYTFDTKHSYGIFGPNGAGKSTLMRLLAGTELPNSGKVTRDVRVSWPLGFGGGFHPAMTGRENIKFVSRIYGADTRRVIDFVEYFSEIGHYFDMPVSTYSSGMGARLAFGLSMAIDFECYLVDEITAVGDARFGLRCREAFDERRGRSSIIMVSHDIGTIKAYCDRGLALHHGKLIAFGHIDDAVEFYRKNH</sequence>
<evidence type="ECO:0000256" key="2">
    <source>
        <dbReference type="ARBA" id="ARBA00022448"/>
    </source>
</evidence>
<accession>A0ABZ0HSI0</accession>
<keyword evidence="7" id="KW-1185">Reference proteome</keyword>
<dbReference type="InterPro" id="IPR003593">
    <property type="entry name" value="AAA+_ATPase"/>
</dbReference>
<proteinExistence type="inferred from homology"/>
<dbReference type="InterPro" id="IPR050683">
    <property type="entry name" value="Bact_Polysacc_Export_ATP-bd"/>
</dbReference>
<dbReference type="InterPro" id="IPR015860">
    <property type="entry name" value="ABC_transpr_TagH-like"/>
</dbReference>
<dbReference type="Proteomes" id="UP001626536">
    <property type="component" value="Chromosome"/>
</dbReference>
<dbReference type="PANTHER" id="PTHR46743">
    <property type="entry name" value="TEICHOIC ACIDS EXPORT ATP-BINDING PROTEIN TAGH"/>
    <property type="match status" value="1"/>
</dbReference>
<dbReference type="Gene3D" id="3.40.50.300">
    <property type="entry name" value="P-loop containing nucleotide triphosphate hydrolases"/>
    <property type="match status" value="1"/>
</dbReference>
<dbReference type="RefSeq" id="WP_407338967.1">
    <property type="nucleotide sequence ID" value="NZ_CP136862.1"/>
</dbReference>
<name>A0ABZ0HSI0_9HYPH</name>
<dbReference type="GO" id="GO:0005524">
    <property type="term" value="F:ATP binding"/>
    <property type="evidence" value="ECO:0007669"/>
    <property type="project" value="UniProtKB-KW"/>
</dbReference>
<dbReference type="SUPFAM" id="SSF52540">
    <property type="entry name" value="P-loop containing nucleoside triphosphate hydrolases"/>
    <property type="match status" value="1"/>
</dbReference>
<organism evidence="6 7">
    <name type="scientific">Methylocapsa polymorpha</name>
    <dbReference type="NCBI Taxonomy" id="3080828"/>
    <lineage>
        <taxon>Bacteria</taxon>
        <taxon>Pseudomonadati</taxon>
        <taxon>Pseudomonadota</taxon>
        <taxon>Alphaproteobacteria</taxon>
        <taxon>Hyphomicrobiales</taxon>
        <taxon>Beijerinckiaceae</taxon>
        <taxon>Methylocapsa</taxon>
    </lineage>
</organism>
<dbReference type="EMBL" id="CP136862">
    <property type="protein sequence ID" value="WOJ89519.1"/>
    <property type="molecule type" value="Genomic_DNA"/>
</dbReference>